<evidence type="ECO:0000256" key="5">
    <source>
        <dbReference type="SAM" id="Phobius"/>
    </source>
</evidence>
<dbReference type="GO" id="GO:0006508">
    <property type="term" value="P:proteolysis"/>
    <property type="evidence" value="ECO:0007669"/>
    <property type="project" value="UniProtKB-KW"/>
</dbReference>
<dbReference type="InterPro" id="IPR022764">
    <property type="entry name" value="Peptidase_S54_rhomboid_dom"/>
</dbReference>
<evidence type="ECO:0000256" key="3">
    <source>
        <dbReference type="ARBA" id="ARBA00022989"/>
    </source>
</evidence>
<keyword evidence="7" id="KW-0378">Hydrolase</keyword>
<dbReference type="RefSeq" id="WP_142905198.1">
    <property type="nucleotide sequence ID" value="NZ_ML660095.1"/>
</dbReference>
<feature type="transmembrane region" description="Helical" evidence="5">
    <location>
        <begin position="83"/>
        <end position="102"/>
    </location>
</feature>
<proteinExistence type="predicted"/>
<dbReference type="EMBL" id="VHSG01000015">
    <property type="protein sequence ID" value="TQV75989.1"/>
    <property type="molecule type" value="Genomic_DNA"/>
</dbReference>
<feature type="transmembrane region" description="Helical" evidence="5">
    <location>
        <begin position="134"/>
        <end position="156"/>
    </location>
</feature>
<keyword evidence="8" id="KW-1185">Reference proteome</keyword>
<accession>A0A545TFI4</accession>
<dbReference type="PANTHER" id="PTHR43731:SF9">
    <property type="entry name" value="SLR1461 PROTEIN"/>
    <property type="match status" value="1"/>
</dbReference>
<comment type="caution">
    <text evidence="7">The sequence shown here is derived from an EMBL/GenBank/DDBJ whole genome shotgun (WGS) entry which is preliminary data.</text>
</comment>
<feature type="domain" description="Peptidase S54 rhomboid" evidence="6">
    <location>
        <begin position="47"/>
        <end position="179"/>
    </location>
</feature>
<dbReference type="Proteomes" id="UP000319732">
    <property type="component" value="Unassembled WGS sequence"/>
</dbReference>
<evidence type="ECO:0000256" key="1">
    <source>
        <dbReference type="ARBA" id="ARBA00004141"/>
    </source>
</evidence>
<evidence type="ECO:0000256" key="4">
    <source>
        <dbReference type="ARBA" id="ARBA00023136"/>
    </source>
</evidence>
<dbReference type="GO" id="GO:0004252">
    <property type="term" value="F:serine-type endopeptidase activity"/>
    <property type="evidence" value="ECO:0007669"/>
    <property type="project" value="InterPro"/>
</dbReference>
<sequence>MNDLPLKFRVLTCILLLMAGVHILNMTNGFQFVGYGIRPRDISSLPNILSAPFLHGSVGHLLNNLIGLFVFSSLCFVRSIKSYLGCSLLIIVVGGLLVWLFGRPATHIGASGWVFGLWSLSIALAWFERHLVNIIIAVFVIFFYSGMIFGVLPGAAHVSFESHLFGAVAGVLCATLVAKRRRVKSLS</sequence>
<reference evidence="7 8" key="1">
    <citation type="submission" date="2019-06" db="EMBL/GenBank/DDBJ databases">
        <title>Whole genome sequence for Cellvibrionaceae sp. R142.</title>
        <authorList>
            <person name="Wang G."/>
        </authorList>
    </citation>
    <scope>NUCLEOTIDE SEQUENCE [LARGE SCALE GENOMIC DNA]</scope>
    <source>
        <strain evidence="7 8">R142</strain>
    </source>
</reference>
<evidence type="ECO:0000259" key="6">
    <source>
        <dbReference type="Pfam" id="PF01694"/>
    </source>
</evidence>
<feature type="transmembrane region" description="Helical" evidence="5">
    <location>
        <begin position="53"/>
        <end position="76"/>
    </location>
</feature>
<evidence type="ECO:0000313" key="7">
    <source>
        <dbReference type="EMBL" id="TQV75989.1"/>
    </source>
</evidence>
<dbReference type="PANTHER" id="PTHR43731">
    <property type="entry name" value="RHOMBOID PROTEASE"/>
    <property type="match status" value="1"/>
</dbReference>
<organism evidence="7 8">
    <name type="scientific">Exilibacterium tricleocarpae</name>
    <dbReference type="NCBI Taxonomy" id="2591008"/>
    <lineage>
        <taxon>Bacteria</taxon>
        <taxon>Pseudomonadati</taxon>
        <taxon>Pseudomonadota</taxon>
        <taxon>Gammaproteobacteria</taxon>
        <taxon>Cellvibrionales</taxon>
        <taxon>Cellvibrionaceae</taxon>
        <taxon>Exilibacterium</taxon>
    </lineage>
</organism>
<comment type="subcellular location">
    <subcellularLocation>
        <location evidence="1">Membrane</location>
        <topology evidence="1">Multi-pass membrane protein</topology>
    </subcellularLocation>
</comment>
<gene>
    <name evidence="7" type="ORF">FKG94_15375</name>
</gene>
<dbReference type="Pfam" id="PF01694">
    <property type="entry name" value="Rhomboid"/>
    <property type="match status" value="1"/>
</dbReference>
<feature type="transmembrane region" description="Helical" evidence="5">
    <location>
        <begin position="162"/>
        <end position="178"/>
    </location>
</feature>
<keyword evidence="3 5" id="KW-1133">Transmembrane helix</keyword>
<keyword evidence="2 5" id="KW-0812">Transmembrane</keyword>
<keyword evidence="7" id="KW-0645">Protease</keyword>
<dbReference type="GO" id="GO:0016020">
    <property type="term" value="C:membrane"/>
    <property type="evidence" value="ECO:0007669"/>
    <property type="project" value="UniProtKB-SubCell"/>
</dbReference>
<dbReference type="InterPro" id="IPR035952">
    <property type="entry name" value="Rhomboid-like_sf"/>
</dbReference>
<protein>
    <submittedName>
        <fullName evidence="7">Rhomboid family intramembrane serine protease</fullName>
    </submittedName>
</protein>
<feature type="transmembrane region" description="Helical" evidence="5">
    <location>
        <begin position="108"/>
        <end position="127"/>
    </location>
</feature>
<keyword evidence="4 5" id="KW-0472">Membrane</keyword>
<dbReference type="Gene3D" id="1.20.1540.10">
    <property type="entry name" value="Rhomboid-like"/>
    <property type="match status" value="1"/>
</dbReference>
<dbReference type="InterPro" id="IPR050925">
    <property type="entry name" value="Rhomboid_protease_S54"/>
</dbReference>
<dbReference type="OrthoDB" id="465874at2"/>
<evidence type="ECO:0000256" key="2">
    <source>
        <dbReference type="ARBA" id="ARBA00022692"/>
    </source>
</evidence>
<dbReference type="AlphaFoldDB" id="A0A545TFI4"/>
<dbReference type="SUPFAM" id="SSF144091">
    <property type="entry name" value="Rhomboid-like"/>
    <property type="match status" value="1"/>
</dbReference>
<evidence type="ECO:0000313" key="8">
    <source>
        <dbReference type="Proteomes" id="UP000319732"/>
    </source>
</evidence>
<name>A0A545TFI4_9GAMM</name>